<sequence length="362" mass="41590">MDLERTKHRLEQTLGVSIRVETLPVWDSPSISWEVNGTIYYKLQNSSEQASDGILAWAVDAREISPKERRLIELLLEAVLQDGTTPAIRPVSVNDEEGRARAIGEWIAGKLEEGDLASMLPDLAFLRSLQYDSSLCLLLDVEFRESNRFTYKELKKLIGTYFESDTVLIPLTEGEWIILASGAVLESVHEDGDNEESIEELMESIALSMHEMINEWIGDCRISAAGLIHAPTNLLQAIQNMRGSIRLGRLFHPEESVYLPWKLHLERLLYTMEEREKKRFLEQLMKNTDSSTLDAEMLMTLKTFFQHNCNISETSKALYIHRNTLLYRLDKFKQATGMDVRNFHDAVLIHMALLLYKVTKWD</sequence>
<organism evidence="2 3">
    <name type="scientific">Insulibacter thermoxylanivorax</name>
    <dbReference type="NCBI Taxonomy" id="2749268"/>
    <lineage>
        <taxon>Bacteria</taxon>
        <taxon>Bacillati</taxon>
        <taxon>Bacillota</taxon>
        <taxon>Bacilli</taxon>
        <taxon>Bacillales</taxon>
        <taxon>Paenibacillaceae</taxon>
        <taxon>Insulibacter</taxon>
    </lineage>
</organism>
<dbReference type="InterPro" id="IPR051448">
    <property type="entry name" value="CdaR-like_regulators"/>
</dbReference>
<feature type="domain" description="PucR C-terminal helix-turn-helix" evidence="1">
    <location>
        <begin position="298"/>
        <end position="354"/>
    </location>
</feature>
<comment type="caution">
    <text evidence="2">The sequence shown here is derived from an EMBL/GenBank/DDBJ whole genome shotgun (WGS) entry which is preliminary data.</text>
</comment>
<protein>
    <recommendedName>
        <fullName evidence="1">PucR C-terminal helix-turn-helix domain-containing protein</fullName>
    </recommendedName>
</protein>
<dbReference type="RefSeq" id="WP_200966702.1">
    <property type="nucleotide sequence ID" value="NZ_BMAQ01000019.1"/>
</dbReference>
<dbReference type="AlphaFoldDB" id="A0A916QH95"/>
<dbReference type="InterPro" id="IPR009057">
    <property type="entry name" value="Homeodomain-like_sf"/>
</dbReference>
<dbReference type="Gene3D" id="1.10.10.2840">
    <property type="entry name" value="PucR C-terminal helix-turn-helix domain"/>
    <property type="match status" value="1"/>
</dbReference>
<evidence type="ECO:0000313" key="2">
    <source>
        <dbReference type="EMBL" id="GFR38446.1"/>
    </source>
</evidence>
<dbReference type="Proteomes" id="UP000654993">
    <property type="component" value="Unassembled WGS sequence"/>
</dbReference>
<dbReference type="InterPro" id="IPR025736">
    <property type="entry name" value="PucR_C-HTH_dom"/>
</dbReference>
<evidence type="ECO:0000259" key="1">
    <source>
        <dbReference type="Pfam" id="PF13556"/>
    </source>
</evidence>
<proteinExistence type="predicted"/>
<dbReference type="Pfam" id="PF13556">
    <property type="entry name" value="HTH_30"/>
    <property type="match status" value="1"/>
</dbReference>
<reference evidence="2" key="1">
    <citation type="submission" date="2020-08" db="EMBL/GenBank/DDBJ databases">
        <authorList>
            <person name="Uke A."/>
            <person name="Chhe C."/>
            <person name="Baramee S."/>
            <person name="Kosugi A."/>
        </authorList>
    </citation>
    <scope>NUCLEOTIDE SEQUENCE</scope>
    <source>
        <strain evidence="2">DA-C8</strain>
    </source>
</reference>
<dbReference type="InterPro" id="IPR042070">
    <property type="entry name" value="PucR_C-HTH_sf"/>
</dbReference>
<accession>A0A916QH95</accession>
<dbReference type="EMBL" id="BMAQ01000019">
    <property type="protein sequence ID" value="GFR38446.1"/>
    <property type="molecule type" value="Genomic_DNA"/>
</dbReference>
<name>A0A916QH95_9BACL</name>
<dbReference type="PANTHER" id="PTHR33744:SF15">
    <property type="entry name" value="CARBOHYDRATE DIACID REGULATOR"/>
    <property type="match status" value="1"/>
</dbReference>
<dbReference type="PANTHER" id="PTHR33744">
    <property type="entry name" value="CARBOHYDRATE DIACID REGULATOR"/>
    <property type="match status" value="1"/>
</dbReference>
<dbReference type="SUPFAM" id="SSF46689">
    <property type="entry name" value="Homeodomain-like"/>
    <property type="match status" value="1"/>
</dbReference>
<keyword evidence="3" id="KW-1185">Reference proteome</keyword>
<evidence type="ECO:0000313" key="3">
    <source>
        <dbReference type="Proteomes" id="UP000654993"/>
    </source>
</evidence>
<reference evidence="2" key="2">
    <citation type="journal article" date="2021" name="Data Brief">
        <title>Draft genome sequence data of the facultative, thermophilic, xylanolytic bacterium Paenibacillus sp. strain DA-C8.</title>
        <authorList>
            <person name="Chhe C."/>
            <person name="Uke A."/>
            <person name="Baramee S."/>
            <person name="Ungkulpasvich U."/>
            <person name="Tachaapaikoon C."/>
            <person name="Pason P."/>
            <person name="Waeonukul R."/>
            <person name="Ratanakhanokchai K."/>
            <person name="Kosugi A."/>
        </authorList>
    </citation>
    <scope>NUCLEOTIDE SEQUENCE</scope>
    <source>
        <strain evidence="2">DA-C8</strain>
    </source>
</reference>
<gene>
    <name evidence="2" type="ORF">PRECH8_17420</name>
</gene>